<dbReference type="PANTHER" id="PTHR24148">
    <property type="entry name" value="ANKYRIN REPEAT DOMAIN-CONTAINING PROTEIN 39 HOMOLOG-RELATED"/>
    <property type="match status" value="1"/>
</dbReference>
<feature type="domain" description="Heterokaryon incompatibility" evidence="2">
    <location>
        <begin position="87"/>
        <end position="229"/>
    </location>
</feature>
<feature type="compositionally biased region" description="Basic and acidic residues" evidence="1">
    <location>
        <begin position="862"/>
        <end position="874"/>
    </location>
</feature>
<dbReference type="AlphaFoldDB" id="A0A6A5TCS9"/>
<dbReference type="EMBL" id="ML977029">
    <property type="protein sequence ID" value="KAF1950098.1"/>
    <property type="molecule type" value="Genomic_DNA"/>
</dbReference>
<feature type="compositionally biased region" description="Basic and acidic residues" evidence="1">
    <location>
        <begin position="1098"/>
        <end position="1120"/>
    </location>
</feature>
<feature type="region of interest" description="Disordered" evidence="1">
    <location>
        <begin position="485"/>
        <end position="505"/>
    </location>
</feature>
<organism evidence="3 4">
    <name type="scientific">Byssothecium circinans</name>
    <dbReference type="NCBI Taxonomy" id="147558"/>
    <lineage>
        <taxon>Eukaryota</taxon>
        <taxon>Fungi</taxon>
        <taxon>Dikarya</taxon>
        <taxon>Ascomycota</taxon>
        <taxon>Pezizomycotina</taxon>
        <taxon>Dothideomycetes</taxon>
        <taxon>Pleosporomycetidae</taxon>
        <taxon>Pleosporales</taxon>
        <taxon>Massarineae</taxon>
        <taxon>Massarinaceae</taxon>
        <taxon>Byssothecium</taxon>
    </lineage>
</organism>
<protein>
    <submittedName>
        <fullName evidence="3">HET-domain-containing protein</fullName>
    </submittedName>
</protein>
<feature type="compositionally biased region" description="Polar residues" evidence="1">
    <location>
        <begin position="1019"/>
        <end position="1032"/>
    </location>
</feature>
<accession>A0A6A5TCS9</accession>
<dbReference type="OrthoDB" id="3477286at2759"/>
<keyword evidence="4" id="KW-1185">Reference proteome</keyword>
<name>A0A6A5TCS9_9PLEO</name>
<evidence type="ECO:0000256" key="1">
    <source>
        <dbReference type="SAM" id="MobiDB-lite"/>
    </source>
</evidence>
<dbReference type="InterPro" id="IPR052895">
    <property type="entry name" value="HetReg/Transcr_Mod"/>
</dbReference>
<feature type="compositionally biased region" description="Polar residues" evidence="1">
    <location>
        <begin position="1040"/>
        <end position="1050"/>
    </location>
</feature>
<feature type="compositionally biased region" description="Basic and acidic residues" evidence="1">
    <location>
        <begin position="485"/>
        <end position="503"/>
    </location>
</feature>
<dbReference type="PANTHER" id="PTHR24148:SF64">
    <property type="entry name" value="HETEROKARYON INCOMPATIBILITY DOMAIN-CONTAINING PROTEIN"/>
    <property type="match status" value="1"/>
</dbReference>
<feature type="region of interest" description="Disordered" evidence="1">
    <location>
        <begin position="941"/>
        <end position="1204"/>
    </location>
</feature>
<feature type="region of interest" description="Disordered" evidence="1">
    <location>
        <begin position="854"/>
        <end position="874"/>
    </location>
</feature>
<feature type="compositionally biased region" description="Basic and acidic residues" evidence="1">
    <location>
        <begin position="1165"/>
        <end position="1176"/>
    </location>
</feature>
<gene>
    <name evidence="3" type="ORF">CC80DRAFT_510082</name>
</gene>
<feature type="region of interest" description="Disordered" evidence="1">
    <location>
        <begin position="1"/>
        <end position="34"/>
    </location>
</feature>
<evidence type="ECO:0000259" key="2">
    <source>
        <dbReference type="Pfam" id="PF06985"/>
    </source>
</evidence>
<dbReference type="Proteomes" id="UP000800035">
    <property type="component" value="Unassembled WGS sequence"/>
</dbReference>
<sequence>MSSDEEANLQASSSPSQPKPCCDHPHASAPKKKRTLRKYLTYDYEPLPRKGGAIRLLKLVPSNPQNPDIECELITVTDNSSAEPVSYEALSWCWGTDAKNAYINVRKKERLYMKFISPNLFAALKALRLEDKDRYLWVDAVCIDQEVLAEKNHQVEMMSEIYGNASKVCVWLGEANESSCIALKFIKEEVLLLQDFDSLCERRDASKKWGALLELMQRPWFSRRWVVQEIALAREATIYCGSDEISWKNFAIAVELFVEVETATHRLSEVMRKASKHKHVPGLFDHVSALGASLLVDATDRLFRDYKQEHIAPQTEADEEEESERDARSSTEFDTDDEDDERANAAKNKTASQLHRKPQRTDPNASVIAKSRMQPLLSLEYLVTSLTIFDTTVPHDTIYSLLAIAKDTTPRAARGWVSDSKSSDFFHQGLEVFTQRKRYNVNYKLPYVDVCREFIQFAIERSRQIDPSRALDVICRPWATDERKLQSRRDHVEREKRDHERAERKKKRLKEYVFQDYTKQSNVKEDPEEKYNDMPLPSWVPQLSAAPFGMYHQAGVAGPKMSRTNADPLVGLPSSTHKSYSAAESKKVDMKALKFRKRCKPEGKSDSTLGHYSMYVRGFRLDTIALVEQVARNGQIPKEWAELGGWVELKRKLPQAFWRTLVADRGKDGKNPPVYYERACKESFMKGGFESGAVNTTDLINYEQNSVVSQFCRRVQAVIWNRALVKTGKGRLGLVGKDVRQGDIVCILYGMSVPAVLRPMGINGKKEKKEIDEELDWEAEFIIKTVQDCFRRYRTRKREHLRRKNQETKRLVVQWLKEETCMARKPLKSVWQEKFPMFGCAVSKDLKAANGKSKSSALIKQEQGKTKIAKSPERATQKPPIDWWAFEYALKAGRLWRKIIAERKADRLAEIQRKAEAEWESQREMRIATIAEERQKAKEKEVAEAKKKSEEVASSMEQRSYATTQAQDTRPLRRTKTVFPPHQIHRKAPIGSRGFPWGPTGGLSKQADSPEDSAAGAEQSYQAARGNSSTTYAKGMAPQQAISPQDTSDTVSEDRPHDLSILIRSQSSKSELSPVVEDSMEVQDESMNSDEVNALLHTPDHEAEENSARNDSSTHDHLNTPERTFSTPYHLAGSLATLTDEPTAALNGNDETPPSPKNTPANPEARTRANTEETRPRTNSPANKNNPPPSEEPVRRFRWTPKKVTYPKTTHEEVDRIKNAMIQYLRAKLEDNKDGKTAYQLMGECYIHGMMDGEAMFYQNEGDSKDGESRPIPSEVFEIR</sequence>
<feature type="compositionally biased region" description="Polar residues" evidence="1">
    <location>
        <begin position="958"/>
        <end position="968"/>
    </location>
</feature>
<dbReference type="Pfam" id="PF06985">
    <property type="entry name" value="HET"/>
    <property type="match status" value="1"/>
</dbReference>
<feature type="compositionally biased region" description="Acidic residues" evidence="1">
    <location>
        <begin position="1078"/>
        <end position="1088"/>
    </location>
</feature>
<dbReference type="InterPro" id="IPR010730">
    <property type="entry name" value="HET"/>
</dbReference>
<feature type="compositionally biased region" description="Basic and acidic residues" evidence="1">
    <location>
        <begin position="941"/>
        <end position="951"/>
    </location>
</feature>
<feature type="region of interest" description="Disordered" evidence="1">
    <location>
        <begin position="1261"/>
        <end position="1280"/>
    </location>
</feature>
<evidence type="ECO:0000313" key="3">
    <source>
        <dbReference type="EMBL" id="KAF1950098.1"/>
    </source>
</evidence>
<reference evidence="3" key="1">
    <citation type="journal article" date="2020" name="Stud. Mycol.">
        <title>101 Dothideomycetes genomes: a test case for predicting lifestyles and emergence of pathogens.</title>
        <authorList>
            <person name="Haridas S."/>
            <person name="Albert R."/>
            <person name="Binder M."/>
            <person name="Bloem J."/>
            <person name="Labutti K."/>
            <person name="Salamov A."/>
            <person name="Andreopoulos B."/>
            <person name="Baker S."/>
            <person name="Barry K."/>
            <person name="Bills G."/>
            <person name="Bluhm B."/>
            <person name="Cannon C."/>
            <person name="Castanera R."/>
            <person name="Culley D."/>
            <person name="Daum C."/>
            <person name="Ezra D."/>
            <person name="Gonzalez J."/>
            <person name="Henrissat B."/>
            <person name="Kuo A."/>
            <person name="Liang C."/>
            <person name="Lipzen A."/>
            <person name="Lutzoni F."/>
            <person name="Magnuson J."/>
            <person name="Mondo S."/>
            <person name="Nolan M."/>
            <person name="Ohm R."/>
            <person name="Pangilinan J."/>
            <person name="Park H.-J."/>
            <person name="Ramirez L."/>
            <person name="Alfaro M."/>
            <person name="Sun H."/>
            <person name="Tritt A."/>
            <person name="Yoshinaga Y."/>
            <person name="Zwiers L.-H."/>
            <person name="Turgeon B."/>
            <person name="Goodwin S."/>
            <person name="Spatafora J."/>
            <person name="Crous P."/>
            <person name="Grigoriev I."/>
        </authorList>
    </citation>
    <scope>NUCLEOTIDE SEQUENCE</scope>
    <source>
        <strain evidence="3">CBS 675.92</strain>
    </source>
</reference>
<feature type="region of interest" description="Disordered" evidence="1">
    <location>
        <begin position="310"/>
        <end position="364"/>
    </location>
</feature>
<proteinExistence type="predicted"/>
<evidence type="ECO:0000313" key="4">
    <source>
        <dbReference type="Proteomes" id="UP000800035"/>
    </source>
</evidence>